<proteinExistence type="predicted"/>
<sequence length="151" mass="16538">MWSKNPCSCLRTILKDKSSANTPTRDIMVPFWTNVMTGGGGQSPGVEIATQVIQEMWKPIDPAEIKESLPEAATAPGPDGLTARQLRAVPLNILRRILNLFLLSGRLPKHLLESRTTLIPKKDGASEPGDFRPITVSSVLTRTFHKVLAVN</sequence>
<accession>A0AAD9VLC4</accession>
<organism evidence="1 2">
    <name type="scientific">Odynerus spinipes</name>
    <dbReference type="NCBI Taxonomy" id="1348599"/>
    <lineage>
        <taxon>Eukaryota</taxon>
        <taxon>Metazoa</taxon>
        <taxon>Ecdysozoa</taxon>
        <taxon>Arthropoda</taxon>
        <taxon>Hexapoda</taxon>
        <taxon>Insecta</taxon>
        <taxon>Pterygota</taxon>
        <taxon>Neoptera</taxon>
        <taxon>Endopterygota</taxon>
        <taxon>Hymenoptera</taxon>
        <taxon>Apocrita</taxon>
        <taxon>Aculeata</taxon>
        <taxon>Vespoidea</taxon>
        <taxon>Vespidae</taxon>
        <taxon>Eumeninae</taxon>
        <taxon>Odynerus</taxon>
    </lineage>
</organism>
<reference evidence="1" key="2">
    <citation type="journal article" date="2023" name="Commun. Biol.">
        <title>Intrasexual cuticular hydrocarbon dimorphism in a wasp sheds light on hydrocarbon biosynthesis genes in Hymenoptera.</title>
        <authorList>
            <person name="Moris V.C."/>
            <person name="Podsiadlowski L."/>
            <person name="Martin S."/>
            <person name="Oeyen J.P."/>
            <person name="Donath A."/>
            <person name="Petersen M."/>
            <person name="Wilbrandt J."/>
            <person name="Misof B."/>
            <person name="Liedtke D."/>
            <person name="Thamm M."/>
            <person name="Scheiner R."/>
            <person name="Schmitt T."/>
            <person name="Niehuis O."/>
        </authorList>
    </citation>
    <scope>NUCLEOTIDE SEQUENCE</scope>
    <source>
        <strain evidence="1">GBR_01_08_01A</strain>
    </source>
</reference>
<reference evidence="1" key="1">
    <citation type="submission" date="2021-08" db="EMBL/GenBank/DDBJ databases">
        <authorList>
            <person name="Misof B."/>
            <person name="Oliver O."/>
            <person name="Podsiadlowski L."/>
            <person name="Donath A."/>
            <person name="Peters R."/>
            <person name="Mayer C."/>
            <person name="Rust J."/>
            <person name="Gunkel S."/>
            <person name="Lesny P."/>
            <person name="Martin S."/>
            <person name="Oeyen J.P."/>
            <person name="Petersen M."/>
            <person name="Panagiotis P."/>
            <person name="Wilbrandt J."/>
            <person name="Tanja T."/>
        </authorList>
    </citation>
    <scope>NUCLEOTIDE SEQUENCE</scope>
    <source>
        <strain evidence="1">GBR_01_08_01A</strain>
        <tissue evidence="1">Thorax + abdomen</tissue>
    </source>
</reference>
<gene>
    <name evidence="1" type="ORF">KPH14_000751</name>
</gene>
<comment type="caution">
    <text evidence="1">The sequence shown here is derived from an EMBL/GenBank/DDBJ whole genome shotgun (WGS) entry which is preliminary data.</text>
</comment>
<dbReference type="EMBL" id="JAIFRP010000753">
    <property type="protein sequence ID" value="KAK2577952.1"/>
    <property type="molecule type" value="Genomic_DNA"/>
</dbReference>
<dbReference type="PANTHER" id="PTHR19446">
    <property type="entry name" value="REVERSE TRANSCRIPTASES"/>
    <property type="match status" value="1"/>
</dbReference>
<dbReference type="Proteomes" id="UP001258017">
    <property type="component" value="Unassembled WGS sequence"/>
</dbReference>
<name>A0AAD9VLC4_9HYME</name>
<dbReference type="AlphaFoldDB" id="A0AAD9VLC4"/>
<evidence type="ECO:0008006" key="3">
    <source>
        <dbReference type="Google" id="ProtNLM"/>
    </source>
</evidence>
<protein>
    <recommendedName>
        <fullName evidence="3">Reverse transcriptase</fullName>
    </recommendedName>
</protein>
<evidence type="ECO:0000313" key="1">
    <source>
        <dbReference type="EMBL" id="KAK2577952.1"/>
    </source>
</evidence>
<keyword evidence="2" id="KW-1185">Reference proteome</keyword>
<evidence type="ECO:0000313" key="2">
    <source>
        <dbReference type="Proteomes" id="UP001258017"/>
    </source>
</evidence>